<name>A0A4V3XHV7_9APHY</name>
<gene>
    <name evidence="1" type="ORF">EUX98_g7394</name>
</gene>
<dbReference type="AlphaFoldDB" id="A0A4V3XHV7"/>
<evidence type="ECO:0008006" key="3">
    <source>
        <dbReference type="Google" id="ProtNLM"/>
    </source>
</evidence>
<organism evidence="1 2">
    <name type="scientific">Antrodiella citrinella</name>
    <dbReference type="NCBI Taxonomy" id="2447956"/>
    <lineage>
        <taxon>Eukaryota</taxon>
        <taxon>Fungi</taxon>
        <taxon>Dikarya</taxon>
        <taxon>Basidiomycota</taxon>
        <taxon>Agaricomycotina</taxon>
        <taxon>Agaricomycetes</taxon>
        <taxon>Polyporales</taxon>
        <taxon>Steccherinaceae</taxon>
        <taxon>Antrodiella</taxon>
    </lineage>
</organism>
<proteinExistence type="predicted"/>
<dbReference type="EMBL" id="SGPM01000310">
    <property type="protein sequence ID" value="THH26793.1"/>
    <property type="molecule type" value="Genomic_DNA"/>
</dbReference>
<accession>A0A4V3XHV7</accession>
<dbReference type="Proteomes" id="UP000308730">
    <property type="component" value="Unassembled WGS sequence"/>
</dbReference>
<reference evidence="1 2" key="1">
    <citation type="submission" date="2019-02" db="EMBL/GenBank/DDBJ databases">
        <title>Genome sequencing of the rare red list fungi Antrodiella citrinella (Flaviporus citrinellus).</title>
        <authorList>
            <person name="Buettner E."/>
            <person name="Kellner H."/>
        </authorList>
    </citation>
    <scope>NUCLEOTIDE SEQUENCE [LARGE SCALE GENOMIC DNA]</scope>
    <source>
        <strain evidence="1 2">DSM 108506</strain>
    </source>
</reference>
<protein>
    <recommendedName>
        <fullName evidence="3">Mediator of RNA polymerase II transcription subunit 9</fullName>
    </recommendedName>
</protein>
<comment type="caution">
    <text evidence="1">The sequence shown here is derived from an EMBL/GenBank/DDBJ whole genome shotgun (WGS) entry which is preliminary data.</text>
</comment>
<dbReference type="OrthoDB" id="2563275at2759"/>
<evidence type="ECO:0000313" key="1">
    <source>
        <dbReference type="EMBL" id="THH26793.1"/>
    </source>
</evidence>
<keyword evidence="2" id="KW-1185">Reference proteome</keyword>
<sequence length="117" mass="12697">MTSTGVFESLVGKFASVVELIYTQYGVPSTPQSRQELLKKINDFKEDVARAQESAHALHGGHLTAAEQDDVLSMLGDIKEQKRKALDSLLTRIDLPPTVVHTSDMEIDSTASTPVGS</sequence>
<evidence type="ECO:0000313" key="2">
    <source>
        <dbReference type="Proteomes" id="UP000308730"/>
    </source>
</evidence>